<dbReference type="PANTHER" id="PTHR30055:SF234">
    <property type="entry name" value="HTH-TYPE TRANSCRIPTIONAL REGULATOR BETI"/>
    <property type="match status" value="1"/>
</dbReference>
<dbReference type="Pfam" id="PF00440">
    <property type="entry name" value="TetR_N"/>
    <property type="match status" value="1"/>
</dbReference>
<feature type="DNA-binding region" description="H-T-H motif" evidence="4">
    <location>
        <begin position="45"/>
        <end position="64"/>
    </location>
</feature>
<feature type="domain" description="HTH tetR-type" evidence="6">
    <location>
        <begin position="23"/>
        <end position="82"/>
    </location>
</feature>
<accession>A0A428WP22</accession>
<organism evidence="7 8">
    <name type="scientific">Amycolatopsis balhimycina DSM 5908</name>
    <dbReference type="NCBI Taxonomy" id="1081091"/>
    <lineage>
        <taxon>Bacteria</taxon>
        <taxon>Bacillati</taxon>
        <taxon>Actinomycetota</taxon>
        <taxon>Actinomycetes</taxon>
        <taxon>Pseudonocardiales</taxon>
        <taxon>Pseudonocardiaceae</taxon>
        <taxon>Amycolatopsis</taxon>
    </lineage>
</organism>
<dbReference type="PANTHER" id="PTHR30055">
    <property type="entry name" value="HTH-TYPE TRANSCRIPTIONAL REGULATOR RUTR"/>
    <property type="match status" value="1"/>
</dbReference>
<dbReference type="InterPro" id="IPR001647">
    <property type="entry name" value="HTH_TetR"/>
</dbReference>
<feature type="compositionally biased region" description="Basic and acidic residues" evidence="5">
    <location>
        <begin position="7"/>
        <end position="20"/>
    </location>
</feature>
<dbReference type="InterPro" id="IPR009057">
    <property type="entry name" value="Homeodomain-like_sf"/>
</dbReference>
<gene>
    <name evidence="7" type="ORF">DMA12_14920</name>
</gene>
<reference evidence="7 8" key="1">
    <citation type="submission" date="2018-05" db="EMBL/GenBank/DDBJ databases">
        <title>Evolution of GPA BGCs.</title>
        <authorList>
            <person name="Waglechner N."/>
            <person name="Wright G.D."/>
        </authorList>
    </citation>
    <scope>NUCLEOTIDE SEQUENCE [LARGE SCALE GENOMIC DNA]</scope>
    <source>
        <strain evidence="7 8">DSM 5908</strain>
    </source>
</reference>
<evidence type="ECO:0000256" key="4">
    <source>
        <dbReference type="PROSITE-ProRule" id="PRU00335"/>
    </source>
</evidence>
<dbReference type="Gene3D" id="1.10.357.10">
    <property type="entry name" value="Tetracycline Repressor, domain 2"/>
    <property type="match status" value="1"/>
</dbReference>
<dbReference type="GO" id="GO:0000976">
    <property type="term" value="F:transcription cis-regulatory region binding"/>
    <property type="evidence" value="ECO:0007669"/>
    <property type="project" value="TreeGrafter"/>
</dbReference>
<dbReference type="SUPFAM" id="SSF46689">
    <property type="entry name" value="Homeodomain-like"/>
    <property type="match status" value="1"/>
</dbReference>
<dbReference type="SUPFAM" id="SSF48498">
    <property type="entry name" value="Tetracyclin repressor-like, C-terminal domain"/>
    <property type="match status" value="1"/>
</dbReference>
<dbReference type="EMBL" id="QHHU01000018">
    <property type="protein sequence ID" value="RSM44836.1"/>
    <property type="molecule type" value="Genomic_DNA"/>
</dbReference>
<feature type="region of interest" description="Disordered" evidence="5">
    <location>
        <begin position="1"/>
        <end position="20"/>
    </location>
</feature>
<sequence>MIGAVSGKRDEPGRRRELRRDAVDNRDRVLEAAAVAVRREGTAVPMATIAADAGVGVGTVYRHFPSRDALLSALTHRSFQLVLETARRAAALDGPPIEGIRFFLERTIAHGTDLVLPMHGGPVINDQATVALRDEAHRTLGSILERGKGDGSIRIEVTRADIVTFGALLAQGLPHVPDWKSTARRHADIYLAGLLNRTGQPDQTAEPATD</sequence>
<keyword evidence="1" id="KW-0805">Transcription regulation</keyword>
<dbReference type="OrthoDB" id="9795011at2"/>
<dbReference type="Proteomes" id="UP000286716">
    <property type="component" value="Unassembled WGS sequence"/>
</dbReference>
<keyword evidence="8" id="KW-1185">Reference proteome</keyword>
<protein>
    <submittedName>
        <fullName evidence="7">TetR/AcrR family transcriptional regulator</fullName>
    </submittedName>
</protein>
<evidence type="ECO:0000313" key="8">
    <source>
        <dbReference type="Proteomes" id="UP000286716"/>
    </source>
</evidence>
<keyword evidence="3" id="KW-0804">Transcription</keyword>
<dbReference type="GO" id="GO:0003700">
    <property type="term" value="F:DNA-binding transcription factor activity"/>
    <property type="evidence" value="ECO:0007669"/>
    <property type="project" value="TreeGrafter"/>
</dbReference>
<evidence type="ECO:0000313" key="7">
    <source>
        <dbReference type="EMBL" id="RSM44836.1"/>
    </source>
</evidence>
<keyword evidence="2 4" id="KW-0238">DNA-binding</keyword>
<dbReference type="AlphaFoldDB" id="A0A428WP22"/>
<dbReference type="PRINTS" id="PR00455">
    <property type="entry name" value="HTHTETR"/>
</dbReference>
<comment type="caution">
    <text evidence="7">The sequence shown here is derived from an EMBL/GenBank/DDBJ whole genome shotgun (WGS) entry which is preliminary data.</text>
</comment>
<name>A0A428WP22_AMYBA</name>
<evidence type="ECO:0000256" key="2">
    <source>
        <dbReference type="ARBA" id="ARBA00023125"/>
    </source>
</evidence>
<dbReference type="InterPro" id="IPR036271">
    <property type="entry name" value="Tet_transcr_reg_TetR-rel_C_sf"/>
</dbReference>
<evidence type="ECO:0000259" key="6">
    <source>
        <dbReference type="PROSITE" id="PS50977"/>
    </source>
</evidence>
<evidence type="ECO:0000256" key="3">
    <source>
        <dbReference type="ARBA" id="ARBA00023163"/>
    </source>
</evidence>
<dbReference type="PROSITE" id="PS50977">
    <property type="entry name" value="HTH_TETR_2"/>
    <property type="match status" value="1"/>
</dbReference>
<proteinExistence type="predicted"/>
<dbReference type="InterPro" id="IPR050109">
    <property type="entry name" value="HTH-type_TetR-like_transc_reg"/>
</dbReference>
<evidence type="ECO:0000256" key="1">
    <source>
        <dbReference type="ARBA" id="ARBA00023015"/>
    </source>
</evidence>
<evidence type="ECO:0000256" key="5">
    <source>
        <dbReference type="SAM" id="MobiDB-lite"/>
    </source>
</evidence>